<dbReference type="eggNOG" id="ENOG502SN40">
    <property type="taxonomic scope" value="Eukaryota"/>
</dbReference>
<feature type="compositionally biased region" description="Basic and acidic residues" evidence="2">
    <location>
        <begin position="63"/>
        <end position="74"/>
    </location>
</feature>
<proteinExistence type="predicted"/>
<name>V9F6H5_PHYNI</name>
<protein>
    <submittedName>
        <fullName evidence="3">Uncharacterized protein</fullName>
    </submittedName>
</protein>
<feature type="region of interest" description="Disordered" evidence="2">
    <location>
        <begin position="47"/>
        <end position="80"/>
    </location>
</feature>
<dbReference type="Proteomes" id="UP000018721">
    <property type="component" value="Unassembled WGS sequence"/>
</dbReference>
<sequence length="431" mass="48553">MEPLSSRTWIQHQAALPSCNQRNGHFLSDPDTAFSVKKLVDLNESAASLSPELENSTDNLQDSGHERAESEHETQVGNEDEIREALAQRCRQLQEDVEVLVVHMEKQEKTHARERKKAEDEHRALLLKNSAIERELSGLRVERDALFKQNARMVAQRTDDERQANDEGEAHDEVLRALAQQQQQKEALQVAVTSATQARAETRNALDKAQMHCRRLEEELSSAHAQVLHLQNERDSLKAALDATITGAAGFEARQLQAQDEVIASLRADLVQMDFELKTLSVDKDTLEEQVEKLQLRLATSERDGDYEVVSLTNNSDKIAKQKGQKKRTTIRPVRSNRETTGRRGSDLFNNLMELPNTVTEPQECANATIWLSPAASYFSSSNSQDHRRRSFRERIAPPTGLTSFVSKTVQSARKHLASPLHNTFGGNQEK</sequence>
<gene>
    <name evidence="3" type="ORF">F443_09588</name>
</gene>
<feature type="coiled-coil region" evidence="1">
    <location>
        <begin position="171"/>
        <end position="233"/>
    </location>
</feature>
<comment type="caution">
    <text evidence="3">The sequence shown here is derived from an EMBL/GenBank/DDBJ whole genome shotgun (WGS) entry which is preliminary data.</text>
</comment>
<organism evidence="3 4">
    <name type="scientific">Phytophthora nicotianae P1569</name>
    <dbReference type="NCBI Taxonomy" id="1317065"/>
    <lineage>
        <taxon>Eukaryota</taxon>
        <taxon>Sar</taxon>
        <taxon>Stramenopiles</taxon>
        <taxon>Oomycota</taxon>
        <taxon>Peronosporomycetes</taxon>
        <taxon>Peronosporales</taxon>
        <taxon>Peronosporaceae</taxon>
        <taxon>Phytophthora</taxon>
    </lineage>
</organism>
<dbReference type="EMBL" id="ANIZ01001643">
    <property type="protein sequence ID" value="ETI45947.1"/>
    <property type="molecule type" value="Genomic_DNA"/>
</dbReference>
<feature type="compositionally biased region" description="Polar residues" evidence="2">
    <location>
        <begin position="47"/>
        <end position="62"/>
    </location>
</feature>
<evidence type="ECO:0000313" key="4">
    <source>
        <dbReference type="Proteomes" id="UP000018721"/>
    </source>
</evidence>
<evidence type="ECO:0000256" key="1">
    <source>
        <dbReference type="SAM" id="Coils"/>
    </source>
</evidence>
<accession>V9F6H5</accession>
<evidence type="ECO:0000256" key="2">
    <source>
        <dbReference type="SAM" id="MobiDB-lite"/>
    </source>
</evidence>
<reference evidence="3 4" key="1">
    <citation type="submission" date="2013-11" db="EMBL/GenBank/DDBJ databases">
        <title>The Genome Sequence of Phytophthora parasitica P1569.</title>
        <authorList>
            <consortium name="The Broad Institute Genomics Platform"/>
            <person name="Russ C."/>
            <person name="Tyler B."/>
            <person name="Panabieres F."/>
            <person name="Shan W."/>
            <person name="Tripathy S."/>
            <person name="Grunwald N."/>
            <person name="Machado M."/>
            <person name="Johnson C.S."/>
            <person name="Arredondo F."/>
            <person name="Hong C."/>
            <person name="Coffey M."/>
            <person name="Young S.K."/>
            <person name="Zeng Q."/>
            <person name="Gargeya S."/>
            <person name="Fitzgerald M."/>
            <person name="Abouelleil A."/>
            <person name="Alvarado L."/>
            <person name="Chapman S.B."/>
            <person name="Gainer-Dewar J."/>
            <person name="Goldberg J."/>
            <person name="Griggs A."/>
            <person name="Gujja S."/>
            <person name="Hansen M."/>
            <person name="Howarth C."/>
            <person name="Imamovic A."/>
            <person name="Ireland A."/>
            <person name="Larimer J."/>
            <person name="McCowan C."/>
            <person name="Murphy C."/>
            <person name="Pearson M."/>
            <person name="Poon T.W."/>
            <person name="Priest M."/>
            <person name="Roberts A."/>
            <person name="Saif S."/>
            <person name="Shea T."/>
            <person name="Sykes S."/>
            <person name="Wortman J."/>
            <person name="Nusbaum C."/>
            <person name="Birren B."/>
        </authorList>
    </citation>
    <scope>NUCLEOTIDE SEQUENCE [LARGE SCALE GENOMIC DNA]</scope>
    <source>
        <strain evidence="3 4">P1569</strain>
    </source>
</reference>
<feature type="coiled-coil region" evidence="1">
    <location>
        <begin position="277"/>
        <end position="304"/>
    </location>
</feature>
<evidence type="ECO:0000313" key="3">
    <source>
        <dbReference type="EMBL" id="ETI45947.1"/>
    </source>
</evidence>
<keyword evidence="4" id="KW-1185">Reference proteome</keyword>
<keyword evidence="1" id="KW-0175">Coiled coil</keyword>
<dbReference type="OrthoDB" id="167922at2759"/>
<dbReference type="AlphaFoldDB" id="V9F6H5"/>
<feature type="coiled-coil region" evidence="1">
    <location>
        <begin position="101"/>
        <end position="135"/>
    </location>
</feature>
<dbReference type="HOGENOM" id="CLU_050948_0_0_1"/>